<dbReference type="PANTHER" id="PTHR46706:SF12">
    <property type="entry name" value="PROTEIN QUA-1-RELATED"/>
    <property type="match status" value="1"/>
</dbReference>
<evidence type="ECO:0000313" key="5">
    <source>
        <dbReference type="Proteomes" id="UP000887566"/>
    </source>
</evidence>
<dbReference type="GO" id="GO:0005576">
    <property type="term" value="C:extracellular region"/>
    <property type="evidence" value="ECO:0007669"/>
    <property type="project" value="UniProtKB-SubCell"/>
</dbReference>
<comment type="subcellular location">
    <subcellularLocation>
        <location evidence="1">Secreted</location>
        <location evidence="1">Extracellular space</location>
    </subcellularLocation>
</comment>
<evidence type="ECO:0000259" key="4">
    <source>
        <dbReference type="SMART" id="SM00306"/>
    </source>
</evidence>
<sequence>MHAHPKAPSSFDSNIEQDIDSIIPESPEVPPAPQGPPQAPFFAQSAIGGAPAVFAPAPVFVPAVAAAPVGAGLTACFSADSLLVTKTGQTKRMDELKIGDEILSTAFGQQAVFVSVESFLHRLPHTKTQFLRIETSDGSVIKLTKQHIIFVIKGNKEKFLAAQDVKVGDQLLQRDGKAFSPILVTNLTMVEEIGAFAPMTSNGLLVVNGMLASCHSVNKMLSLQHTFLGFMRRLESFFSQWQQIFFDSDASVGNGFVDVPTGTWQLLSVLEYIIPISPFLS</sequence>
<dbReference type="InterPro" id="IPR001767">
    <property type="entry name" value="Hedgehog_Hint"/>
</dbReference>
<accession>A0A914WP11</accession>
<dbReference type="AlphaFoldDB" id="A0A914WP11"/>
<dbReference type="SMART" id="SM00306">
    <property type="entry name" value="HintN"/>
    <property type="match status" value="1"/>
</dbReference>
<organism evidence="5 6">
    <name type="scientific">Plectus sambesii</name>
    <dbReference type="NCBI Taxonomy" id="2011161"/>
    <lineage>
        <taxon>Eukaryota</taxon>
        <taxon>Metazoa</taxon>
        <taxon>Ecdysozoa</taxon>
        <taxon>Nematoda</taxon>
        <taxon>Chromadorea</taxon>
        <taxon>Plectida</taxon>
        <taxon>Plectina</taxon>
        <taxon>Plectoidea</taxon>
        <taxon>Plectidae</taxon>
        <taxon>Plectus</taxon>
    </lineage>
</organism>
<feature type="domain" description="Hint" evidence="4">
    <location>
        <begin position="74"/>
        <end position="175"/>
    </location>
</feature>
<evidence type="ECO:0000256" key="2">
    <source>
        <dbReference type="ARBA" id="ARBA00022473"/>
    </source>
</evidence>
<keyword evidence="2" id="KW-0217">Developmental protein</keyword>
<keyword evidence="5" id="KW-1185">Reference proteome</keyword>
<dbReference type="GO" id="GO:0048731">
    <property type="term" value="P:system development"/>
    <property type="evidence" value="ECO:0007669"/>
    <property type="project" value="UniProtKB-ARBA"/>
</dbReference>
<dbReference type="Gene3D" id="2.170.16.10">
    <property type="entry name" value="Hedgehog/Intein (Hint) domain"/>
    <property type="match status" value="1"/>
</dbReference>
<evidence type="ECO:0000313" key="6">
    <source>
        <dbReference type="WBParaSite" id="PSAMB.scaffold4765size13606.g25116.t1"/>
    </source>
</evidence>
<protein>
    <submittedName>
        <fullName evidence="6">Hint domain-containing protein</fullName>
    </submittedName>
</protein>
<dbReference type="InterPro" id="IPR001657">
    <property type="entry name" value="Hedgehog"/>
</dbReference>
<evidence type="ECO:0000256" key="3">
    <source>
        <dbReference type="ARBA" id="ARBA00022729"/>
    </source>
</evidence>
<dbReference type="CDD" id="cd00081">
    <property type="entry name" value="Hint"/>
    <property type="match status" value="1"/>
</dbReference>
<evidence type="ECO:0000256" key="1">
    <source>
        <dbReference type="ARBA" id="ARBA00004239"/>
    </source>
</evidence>
<dbReference type="InterPro" id="IPR006141">
    <property type="entry name" value="Intein_N"/>
</dbReference>
<dbReference type="InterPro" id="IPR003587">
    <property type="entry name" value="Hint_dom_N"/>
</dbReference>
<dbReference type="GO" id="GO:0016540">
    <property type="term" value="P:protein autoprocessing"/>
    <property type="evidence" value="ECO:0007669"/>
    <property type="project" value="InterPro"/>
</dbReference>
<dbReference type="PRINTS" id="PR00632">
    <property type="entry name" value="SONICHHOG"/>
</dbReference>
<dbReference type="PANTHER" id="PTHR46706">
    <property type="entry name" value="PROTEIN QUA-1-RELATED"/>
    <property type="match status" value="1"/>
</dbReference>
<keyword evidence="3" id="KW-0732">Signal</keyword>
<dbReference type="Proteomes" id="UP000887566">
    <property type="component" value="Unplaced"/>
</dbReference>
<dbReference type="Pfam" id="PF01079">
    <property type="entry name" value="Hint"/>
    <property type="match status" value="1"/>
</dbReference>
<dbReference type="GO" id="GO:0007267">
    <property type="term" value="P:cell-cell signaling"/>
    <property type="evidence" value="ECO:0007669"/>
    <property type="project" value="InterPro"/>
</dbReference>
<reference evidence="6" key="1">
    <citation type="submission" date="2022-11" db="UniProtKB">
        <authorList>
            <consortium name="WormBaseParasite"/>
        </authorList>
    </citation>
    <scope>IDENTIFICATION</scope>
</reference>
<dbReference type="InterPro" id="IPR052140">
    <property type="entry name" value="Dev_Signal_Hedgehog-like"/>
</dbReference>
<proteinExistence type="predicted"/>
<dbReference type="InterPro" id="IPR036844">
    <property type="entry name" value="Hint_dom_sf"/>
</dbReference>
<dbReference type="WBParaSite" id="PSAMB.scaffold4765size13606.g25116.t1">
    <property type="protein sequence ID" value="PSAMB.scaffold4765size13606.g25116.t1"/>
    <property type="gene ID" value="PSAMB.scaffold4765size13606.g25116"/>
</dbReference>
<dbReference type="SUPFAM" id="SSF51294">
    <property type="entry name" value="Hedgehog/intein (Hint) domain"/>
    <property type="match status" value="1"/>
</dbReference>
<dbReference type="PROSITE" id="PS50817">
    <property type="entry name" value="INTEIN_N_TER"/>
    <property type="match status" value="1"/>
</dbReference>
<dbReference type="GO" id="GO:0016539">
    <property type="term" value="P:intein-mediated protein splicing"/>
    <property type="evidence" value="ECO:0007669"/>
    <property type="project" value="InterPro"/>
</dbReference>
<name>A0A914WP11_9BILA</name>